<dbReference type="Pfam" id="PF02511">
    <property type="entry name" value="Thy1"/>
    <property type="match status" value="1"/>
</dbReference>
<feature type="binding site" description="in other chain" evidence="1">
    <location>
        <begin position="130"/>
        <end position="134"/>
    </location>
    <ligand>
        <name>dUMP</name>
        <dbReference type="ChEBI" id="CHEBI:246422"/>
        <note>ligand shared between dimeric partners</note>
    </ligand>
</feature>
<dbReference type="NCBIfam" id="TIGR02170">
    <property type="entry name" value="thyX"/>
    <property type="match status" value="1"/>
</dbReference>
<keyword evidence="1" id="KW-0285">Flavoprotein</keyword>
<comment type="cofactor">
    <cofactor evidence="1">
        <name>FAD</name>
        <dbReference type="ChEBI" id="CHEBI:57692"/>
    </cofactor>
    <text evidence="1">Binds 4 FAD per tetramer. Each FAD binding site is formed by three monomers.</text>
</comment>
<protein>
    <recommendedName>
        <fullName evidence="1">Flavin-dependent thymidylate synthase</fullName>
        <shortName evidence="1">FDTS</shortName>
        <ecNumber evidence="1">2.1.1.148</ecNumber>
    </recommendedName>
    <alternativeName>
        <fullName evidence="1">FAD-dependent thymidylate synthase</fullName>
    </alternativeName>
    <alternativeName>
        <fullName evidence="1">Thymidylate synthase ThyX</fullName>
        <shortName evidence="1">TS</shortName>
        <shortName evidence="1">TSase</shortName>
    </alternativeName>
</protein>
<dbReference type="CDD" id="cd20175">
    <property type="entry name" value="ThyX"/>
    <property type="match status" value="1"/>
</dbReference>
<feature type="binding site" evidence="1">
    <location>
        <position position="211"/>
    </location>
    <ligand>
        <name>dUMP</name>
        <dbReference type="ChEBI" id="CHEBI:246422"/>
        <note>ligand shared between dimeric partners</note>
    </ligand>
</feature>
<keyword evidence="1" id="KW-0274">FAD</keyword>
<dbReference type="InterPro" id="IPR003669">
    <property type="entry name" value="Thymidylate_synthase_ThyX"/>
</dbReference>
<dbReference type="PROSITE" id="PS51331">
    <property type="entry name" value="THYX"/>
    <property type="match status" value="1"/>
</dbReference>
<dbReference type="GO" id="GO:0006231">
    <property type="term" value="P:dTMP biosynthetic process"/>
    <property type="evidence" value="ECO:0007669"/>
    <property type="project" value="UniProtKB-UniRule"/>
</dbReference>
<sequence>MSADNAKAPEKTSLKVKVLYYPFMGTNIDTERLILLARLCYSPMGIDRLESMLLGDKPSREETGRFIRNLIDSGHLGALEHWYTTFAVEGYSRISSQQNDRHRLMKVFKDAGVVYFNEPVQASADVSQLQQSQRYVKEDNFKYVVPPSFSRYPEFLRRYENLQKEVAEIQKEGLALGLPAEDVRFALTNATETRFVITTNARQLRHMFNLRCCQRAQWEIRDLFTKLLDEYKRIAPNIFYRAGASCEDFGFCPEGKMSCGRAPTLERMKEAYLREKVAEGKH</sequence>
<comment type="caution">
    <text evidence="1">Lacks conserved residue(s) required for the propagation of feature annotation.</text>
</comment>
<dbReference type="PANTHER" id="PTHR34934:SF1">
    <property type="entry name" value="FLAVIN-DEPENDENT THYMIDYLATE SYNTHASE"/>
    <property type="match status" value="1"/>
</dbReference>
<dbReference type="HAMAP" id="MF_01408">
    <property type="entry name" value="ThyX"/>
    <property type="match status" value="1"/>
</dbReference>
<comment type="similarity">
    <text evidence="1">Belongs to the thymidylate synthase ThyX family.</text>
</comment>
<comment type="pathway">
    <text evidence="1">Pyrimidine metabolism; dTTP biosynthesis.</text>
</comment>
<reference evidence="2" key="1">
    <citation type="submission" date="2020-10" db="EMBL/GenBank/DDBJ databases">
        <authorList>
            <person name="Kadnikov V."/>
            <person name="Beletsky A.V."/>
            <person name="Mardanov A.V."/>
            <person name="Karnachuk O.V."/>
            <person name="Ravin N.V."/>
        </authorList>
    </citation>
    <scope>NUCLEOTIDE SEQUENCE</scope>
    <source>
        <strain evidence="2">Bu02</strain>
    </source>
</reference>
<keyword evidence="1" id="KW-0521">NADP</keyword>
<dbReference type="KEGG" id="fcz:IMF26_06380"/>
<dbReference type="GO" id="GO:0050797">
    <property type="term" value="F:thymidylate synthase (FAD) activity"/>
    <property type="evidence" value="ECO:0007669"/>
    <property type="project" value="UniProtKB-UniRule"/>
</dbReference>
<keyword evidence="1 2" id="KW-0489">Methyltransferase</keyword>
<feature type="binding site" evidence="1">
    <location>
        <begin position="101"/>
        <end position="103"/>
    </location>
    <ligand>
        <name>FAD</name>
        <dbReference type="ChEBI" id="CHEBI:57692"/>
        <note>ligand shared between neighboring subunits</note>
    </ligand>
</feature>
<evidence type="ECO:0000313" key="2">
    <source>
        <dbReference type="EMBL" id="QUL97740.1"/>
    </source>
</evidence>
<name>A0AAT9LCX3_9FIRM</name>
<dbReference type="GO" id="GO:0004799">
    <property type="term" value="F:thymidylate synthase activity"/>
    <property type="evidence" value="ECO:0007669"/>
    <property type="project" value="TreeGrafter"/>
</dbReference>
<dbReference type="SUPFAM" id="SSF69796">
    <property type="entry name" value="Thymidylate synthase-complementing protein Thy1"/>
    <property type="match status" value="1"/>
</dbReference>
<comment type="subunit">
    <text evidence="1">Homotetramer.</text>
</comment>
<evidence type="ECO:0000256" key="1">
    <source>
        <dbReference type="HAMAP-Rule" id="MF_01408"/>
    </source>
</evidence>
<gene>
    <name evidence="1 2" type="primary">thyX</name>
    <name evidence="2" type="ORF">IMF26_06380</name>
</gene>
<accession>A0AAT9LCX3</accession>
<feature type="active site" description="Involved in ionization of N3 of dUMP, leading to its activation" evidence="1">
    <location>
        <position position="211"/>
    </location>
</feature>
<feature type="binding site" evidence="1">
    <location>
        <begin position="98"/>
        <end position="101"/>
    </location>
    <ligand>
        <name>dUMP</name>
        <dbReference type="ChEBI" id="CHEBI:246422"/>
        <note>ligand shared between dimeric partners</note>
    </ligand>
</feature>
<dbReference type="EMBL" id="CP062796">
    <property type="protein sequence ID" value="QUL97740.1"/>
    <property type="molecule type" value="Genomic_DNA"/>
</dbReference>
<feature type="binding site" evidence="1">
    <location>
        <begin position="200"/>
        <end position="202"/>
    </location>
    <ligand>
        <name>FAD</name>
        <dbReference type="ChEBI" id="CHEBI:57692"/>
        <note>ligand shared between neighboring subunits</note>
    </ligand>
</feature>
<feature type="binding site" evidence="1">
    <location>
        <position position="130"/>
    </location>
    <ligand>
        <name>FAD</name>
        <dbReference type="ChEBI" id="CHEBI:57692"/>
        <note>ligand shared between neighboring subunits</note>
    </ligand>
</feature>
<dbReference type="AlphaFoldDB" id="A0AAT9LCX3"/>
<organism evidence="2">
    <name type="scientific">Candidatus Fermentithermobacillus carboniphilus</name>
    <dbReference type="NCBI Taxonomy" id="3085328"/>
    <lineage>
        <taxon>Bacteria</taxon>
        <taxon>Bacillati</taxon>
        <taxon>Bacillota</taxon>
        <taxon>Candidatus Fermentithermobacillia</taxon>
        <taxon>Candidatus Fermentithermobacillales</taxon>
        <taxon>Candidatus Fermentithermobacillaceae</taxon>
        <taxon>Candidatus Fermentithermobacillus</taxon>
    </lineage>
</organism>
<keyword evidence="1 2" id="KW-0808">Transferase</keyword>
<dbReference type="InterPro" id="IPR036098">
    <property type="entry name" value="Thymidylate_synthase_ThyX_sf"/>
</dbReference>
<feature type="binding site" description="in other chain" evidence="1">
    <location>
        <position position="184"/>
    </location>
    <ligand>
        <name>dUMP</name>
        <dbReference type="ChEBI" id="CHEBI:246422"/>
        <note>ligand shared between dimeric partners</note>
    </ligand>
</feature>
<feature type="binding site" evidence="1">
    <location>
        <position position="206"/>
    </location>
    <ligand>
        <name>FAD</name>
        <dbReference type="ChEBI" id="CHEBI:57692"/>
        <note>ligand shared between neighboring subunits</note>
    </ligand>
</feature>
<dbReference type="GO" id="GO:0070402">
    <property type="term" value="F:NADPH binding"/>
    <property type="evidence" value="ECO:0007669"/>
    <property type="project" value="TreeGrafter"/>
</dbReference>
<dbReference type="GO" id="GO:0006235">
    <property type="term" value="P:dTTP biosynthetic process"/>
    <property type="evidence" value="ECO:0007669"/>
    <property type="project" value="UniProtKB-UniRule"/>
</dbReference>
<dbReference type="GO" id="GO:0032259">
    <property type="term" value="P:methylation"/>
    <property type="evidence" value="ECO:0007669"/>
    <property type="project" value="UniProtKB-KW"/>
</dbReference>
<proteinExistence type="inferred from homology"/>
<comment type="catalytic activity">
    <reaction evidence="1">
        <text>dUMP + (6R)-5,10-methylene-5,6,7,8-tetrahydrofolate + NADPH + H(+) = dTMP + (6S)-5,6,7,8-tetrahydrofolate + NADP(+)</text>
        <dbReference type="Rhea" id="RHEA:29043"/>
        <dbReference type="ChEBI" id="CHEBI:15378"/>
        <dbReference type="ChEBI" id="CHEBI:15636"/>
        <dbReference type="ChEBI" id="CHEBI:57453"/>
        <dbReference type="ChEBI" id="CHEBI:57783"/>
        <dbReference type="ChEBI" id="CHEBI:58349"/>
        <dbReference type="ChEBI" id="CHEBI:63528"/>
        <dbReference type="ChEBI" id="CHEBI:246422"/>
        <dbReference type="EC" id="2.1.1.148"/>
    </reaction>
</comment>
<dbReference type="Gene3D" id="3.30.1360.170">
    <property type="match status" value="1"/>
</dbReference>
<keyword evidence="1" id="KW-0545">Nucleotide biosynthesis</keyword>
<dbReference type="GO" id="GO:0050660">
    <property type="term" value="F:flavin adenine dinucleotide binding"/>
    <property type="evidence" value="ECO:0007669"/>
    <property type="project" value="UniProtKB-UniRule"/>
</dbReference>
<dbReference type="EC" id="2.1.1.148" evidence="1"/>
<dbReference type="PANTHER" id="PTHR34934">
    <property type="entry name" value="FLAVIN-DEPENDENT THYMIDYLATE SYNTHASE"/>
    <property type="match status" value="1"/>
</dbReference>
<reference evidence="2" key="2">
    <citation type="journal article" date="2023" name="Biology">
        <title>Prokaryotic Life Associated with Coal-Fire Gas Vents Revealed by Metagenomics.</title>
        <authorList>
            <person name="Kadnikov V.V."/>
            <person name="Mardanov A.V."/>
            <person name="Beletsky A.V."/>
            <person name="Karnachuk O.V."/>
            <person name="Ravin N.V."/>
        </authorList>
    </citation>
    <scope>NUCLEOTIDE SEQUENCE</scope>
    <source>
        <strain evidence="2">Bu02</strain>
    </source>
</reference>
<comment type="function">
    <text evidence="1">Catalyzes the reductive methylation of 2'-deoxyuridine-5'-monophosphate (dUMP) to 2'-deoxythymidine-5'-monophosphate (dTMP) while utilizing 5,10-methylenetetrahydrofolate (mTHF) as the methyl donor, and NADPH and FADH(2) as the reductant.</text>
</comment>